<feature type="compositionally biased region" description="Polar residues" evidence="1">
    <location>
        <begin position="15"/>
        <end position="40"/>
    </location>
</feature>
<organism evidence="2 3">
    <name type="scientific">Aphis glycines</name>
    <name type="common">Soybean aphid</name>
    <dbReference type="NCBI Taxonomy" id="307491"/>
    <lineage>
        <taxon>Eukaryota</taxon>
        <taxon>Metazoa</taxon>
        <taxon>Ecdysozoa</taxon>
        <taxon>Arthropoda</taxon>
        <taxon>Hexapoda</taxon>
        <taxon>Insecta</taxon>
        <taxon>Pterygota</taxon>
        <taxon>Neoptera</taxon>
        <taxon>Paraneoptera</taxon>
        <taxon>Hemiptera</taxon>
        <taxon>Sternorrhyncha</taxon>
        <taxon>Aphidomorpha</taxon>
        <taxon>Aphidoidea</taxon>
        <taxon>Aphididae</taxon>
        <taxon>Aphidini</taxon>
        <taxon>Aphis</taxon>
        <taxon>Aphis</taxon>
    </lineage>
</organism>
<sequence length="234" mass="26272">MQFGVITKIVLFSDNSSSDKSPDTSTVNKDYNTPIPNNFDSHLKYTGPNTGSRAHQNKRYQRKSRSLESLFSDTKGSISTSVPLDQIGEENTPKQLNKNTELLGLTFLGVDNSCTISKMNNTVLSLETAIKLHKASFVTSYSYKIKKKAFAITQHRDVEYWAGLKHLLESNFCAKRTPGYLQLELTSTRQSQEESVHDYSTKIENLLNELCNVSTKGKSTTDATAIRTYIKKLL</sequence>
<dbReference type="EMBL" id="VYZN01000003">
    <property type="protein sequence ID" value="KAE9544071.1"/>
    <property type="molecule type" value="Genomic_DNA"/>
</dbReference>
<evidence type="ECO:0000313" key="3">
    <source>
        <dbReference type="Proteomes" id="UP000475862"/>
    </source>
</evidence>
<gene>
    <name evidence="2" type="ORF">AGLY_001760</name>
</gene>
<dbReference type="Proteomes" id="UP000475862">
    <property type="component" value="Unassembled WGS sequence"/>
</dbReference>
<comment type="caution">
    <text evidence="2">The sequence shown here is derived from an EMBL/GenBank/DDBJ whole genome shotgun (WGS) entry which is preliminary data.</text>
</comment>
<proteinExistence type="predicted"/>
<evidence type="ECO:0000256" key="1">
    <source>
        <dbReference type="SAM" id="MobiDB-lite"/>
    </source>
</evidence>
<feature type="region of interest" description="Disordered" evidence="1">
    <location>
        <begin position="15"/>
        <end position="67"/>
    </location>
</feature>
<protein>
    <submittedName>
        <fullName evidence="2">Uncharacterized protein</fullName>
    </submittedName>
</protein>
<feature type="compositionally biased region" description="Basic residues" evidence="1">
    <location>
        <begin position="55"/>
        <end position="64"/>
    </location>
</feature>
<accession>A0A6G0U4M1</accession>
<keyword evidence="3" id="KW-1185">Reference proteome</keyword>
<dbReference type="OrthoDB" id="6775742at2759"/>
<reference evidence="2 3" key="1">
    <citation type="submission" date="2019-08" db="EMBL/GenBank/DDBJ databases">
        <title>The genome of the soybean aphid Biotype 1, its phylome, world population structure and adaptation to the North American continent.</title>
        <authorList>
            <person name="Giordano R."/>
            <person name="Donthu R.K."/>
            <person name="Hernandez A.G."/>
            <person name="Wright C.L."/>
            <person name="Zimin A.V."/>
        </authorList>
    </citation>
    <scope>NUCLEOTIDE SEQUENCE [LARGE SCALE GENOMIC DNA]</scope>
    <source>
        <tissue evidence="2">Whole aphids</tissue>
    </source>
</reference>
<name>A0A6G0U4M1_APHGL</name>
<dbReference type="AlphaFoldDB" id="A0A6G0U4M1"/>
<evidence type="ECO:0000313" key="2">
    <source>
        <dbReference type="EMBL" id="KAE9544071.1"/>
    </source>
</evidence>